<comment type="caution">
    <text evidence="1">The sequence shown here is derived from an EMBL/GenBank/DDBJ whole genome shotgun (WGS) entry which is preliminary data.</text>
</comment>
<dbReference type="Proteomes" id="UP001611251">
    <property type="component" value="Unassembled WGS sequence"/>
</dbReference>
<keyword evidence="2" id="KW-1185">Reference proteome</keyword>
<proteinExistence type="predicted"/>
<reference evidence="1 2" key="1">
    <citation type="submission" date="2024-08" db="EMBL/GenBank/DDBJ databases">
        <title>Pantoea ronii - a newly identified human opportunistic pathogen.</title>
        <authorList>
            <person name="Keidar-Friedman D."/>
            <person name="Sorek N."/>
            <person name="Leshin-Carmel D."/>
            <person name="Tsur A."/>
            <person name="Amsalem M."/>
            <person name="Tolkach D."/>
            <person name="Brosh-Nissimov T."/>
        </authorList>
    </citation>
    <scope>NUCLEOTIDE SEQUENCE [LARGE SCALE GENOMIC DNA]</scope>
    <source>
        <strain evidence="1 2">AA23256</strain>
    </source>
</reference>
<evidence type="ECO:0000313" key="1">
    <source>
        <dbReference type="EMBL" id="MFH8135358.1"/>
    </source>
</evidence>
<organism evidence="1 2">
    <name type="scientific">Pantoea osteomyelitidis</name>
    <dbReference type="NCBI Taxonomy" id="3230026"/>
    <lineage>
        <taxon>Bacteria</taxon>
        <taxon>Pseudomonadati</taxon>
        <taxon>Pseudomonadota</taxon>
        <taxon>Gammaproteobacteria</taxon>
        <taxon>Enterobacterales</taxon>
        <taxon>Erwiniaceae</taxon>
        <taxon>Pantoea</taxon>
    </lineage>
</organism>
<name>A0ABW7PYE9_9GAMM</name>
<dbReference type="RefSeq" id="WP_397216092.1">
    <property type="nucleotide sequence ID" value="NZ_JBGFSN010000005.1"/>
</dbReference>
<gene>
    <name evidence="1" type="ORF">ABU178_14410</name>
</gene>
<accession>A0ABW7PYE9</accession>
<evidence type="ECO:0000313" key="2">
    <source>
        <dbReference type="Proteomes" id="UP001611251"/>
    </source>
</evidence>
<protein>
    <submittedName>
        <fullName evidence="1">Uncharacterized protein</fullName>
    </submittedName>
</protein>
<sequence length="171" mass="19614">MLDKTTLMLRLASPTKESTIEYKNEYKELCGIAGEIITRNFLDLWNTQYFHIEQSWGTKPVWLSNGKRPDFIAFTSDPSELILIDAKFHTPYKNKFRQSKSDLNQYKQLVDNLASNGRTVNLIFIMPIGGVAINSFYCYTLEDFLSGTDSEDGESKLVELSQPLNALEIHY</sequence>
<dbReference type="EMBL" id="JBGFSN010000005">
    <property type="protein sequence ID" value="MFH8135358.1"/>
    <property type="molecule type" value="Genomic_DNA"/>
</dbReference>